<evidence type="ECO:0000256" key="4">
    <source>
        <dbReference type="ARBA" id="ARBA00023136"/>
    </source>
</evidence>
<keyword evidence="4 5" id="KW-0472">Membrane</keyword>
<keyword evidence="2 5" id="KW-0812">Transmembrane</keyword>
<evidence type="ECO:0000313" key="6">
    <source>
        <dbReference type="EMBL" id="RYB06585.1"/>
    </source>
</evidence>
<dbReference type="InterPro" id="IPR032808">
    <property type="entry name" value="DoxX"/>
</dbReference>
<evidence type="ECO:0000256" key="2">
    <source>
        <dbReference type="ARBA" id="ARBA00022692"/>
    </source>
</evidence>
<evidence type="ECO:0000256" key="3">
    <source>
        <dbReference type="ARBA" id="ARBA00022989"/>
    </source>
</evidence>
<organism evidence="6 7">
    <name type="scientific">Lichenibacterium ramalinae</name>
    <dbReference type="NCBI Taxonomy" id="2316527"/>
    <lineage>
        <taxon>Bacteria</taxon>
        <taxon>Pseudomonadati</taxon>
        <taxon>Pseudomonadota</taxon>
        <taxon>Alphaproteobacteria</taxon>
        <taxon>Hyphomicrobiales</taxon>
        <taxon>Lichenihabitantaceae</taxon>
        <taxon>Lichenibacterium</taxon>
    </lineage>
</organism>
<comment type="subcellular location">
    <subcellularLocation>
        <location evidence="1">Membrane</location>
        <topology evidence="1">Multi-pass membrane protein</topology>
    </subcellularLocation>
</comment>
<accession>A0A4Q2REZ1</accession>
<dbReference type="GO" id="GO:0016020">
    <property type="term" value="C:membrane"/>
    <property type="evidence" value="ECO:0007669"/>
    <property type="project" value="UniProtKB-SubCell"/>
</dbReference>
<reference evidence="6 7" key="1">
    <citation type="submission" date="2018-09" db="EMBL/GenBank/DDBJ databases">
        <authorList>
            <person name="Grouzdev D.S."/>
            <person name="Krutkina M.S."/>
        </authorList>
    </citation>
    <scope>NUCLEOTIDE SEQUENCE [LARGE SCALE GENOMIC DNA]</scope>
    <source>
        <strain evidence="6 7">RmlP001</strain>
    </source>
</reference>
<evidence type="ECO:0000256" key="5">
    <source>
        <dbReference type="SAM" id="Phobius"/>
    </source>
</evidence>
<proteinExistence type="predicted"/>
<protein>
    <submittedName>
        <fullName evidence="6">DoxX family protein</fullName>
    </submittedName>
</protein>
<evidence type="ECO:0000256" key="1">
    <source>
        <dbReference type="ARBA" id="ARBA00004141"/>
    </source>
</evidence>
<dbReference type="EMBL" id="QYBC01000003">
    <property type="protein sequence ID" value="RYB06585.1"/>
    <property type="molecule type" value="Genomic_DNA"/>
</dbReference>
<reference evidence="6 7" key="2">
    <citation type="submission" date="2019-02" db="EMBL/GenBank/DDBJ databases">
        <title>'Lichenibacterium ramalinii' gen. nov. sp. nov., 'Lichenibacterium minor' gen. nov. sp. nov.</title>
        <authorList>
            <person name="Pankratov T."/>
        </authorList>
    </citation>
    <scope>NUCLEOTIDE SEQUENCE [LARGE SCALE GENOMIC DNA]</scope>
    <source>
        <strain evidence="6 7">RmlP001</strain>
    </source>
</reference>
<dbReference type="Proteomes" id="UP000289411">
    <property type="component" value="Unassembled WGS sequence"/>
</dbReference>
<evidence type="ECO:0000313" key="7">
    <source>
        <dbReference type="Proteomes" id="UP000289411"/>
    </source>
</evidence>
<dbReference type="RefSeq" id="WP_129217941.1">
    <property type="nucleotide sequence ID" value="NZ_QYBC01000003.1"/>
</dbReference>
<comment type="caution">
    <text evidence="6">The sequence shown here is derived from an EMBL/GenBank/DDBJ whole genome shotgun (WGS) entry which is preliminary data.</text>
</comment>
<dbReference type="AlphaFoldDB" id="A0A4Q2REZ1"/>
<gene>
    <name evidence="6" type="ORF">D3272_04415</name>
</gene>
<name>A0A4Q2REZ1_9HYPH</name>
<sequence length="143" mass="15020">MRAGPRCLPGWIDLPTRLLMSVLFRLSGLGKVTVKAATQAYMAAYGVPGIFIGPAAALEISGGMRLVLGFGLRPLGLVPAGWCLLAALIFHTAFADQNQMINFLKSPAMAGGFLLLAERGAPTAGLDGLLSLCRVVPLREPES</sequence>
<dbReference type="OrthoDB" id="9810206at2"/>
<keyword evidence="7" id="KW-1185">Reference proteome</keyword>
<keyword evidence="3 5" id="KW-1133">Transmembrane helix</keyword>
<dbReference type="Pfam" id="PF07681">
    <property type="entry name" value="DoxX"/>
    <property type="match status" value="1"/>
</dbReference>
<feature type="transmembrane region" description="Helical" evidence="5">
    <location>
        <begin position="75"/>
        <end position="95"/>
    </location>
</feature>